<keyword evidence="3" id="KW-1185">Reference proteome</keyword>
<sequence>MHLKSVITRPMKFAQDCLFSRVAYESHDYTFFDFDYFDWLEHPWAWWIMYQDCKAAHTEAELKKEEAEVPPNYCDDAEGYERFKRGRHASYLFLYTEGKAPVWTGEMGTNKRSVTDCYWQHLLKLYKEFDSSWCYWPVDPIRGPIDNKADTYGLFDPSFKDYRAVVGWRLQDLISIQGTRSDFPSSALVPETCVFDVTANEASVQSVTTLWEMLTTTNWSFWSLLWFLLLVLACLACCIPVKCCAYLCLQRKRGVVPQDQARLLEKQWYAEELSSLISTRASCAQGELQKGPTCGSQALMPESEAGG</sequence>
<evidence type="ECO:0000313" key="2">
    <source>
        <dbReference type="EMBL" id="CAK0902918.1"/>
    </source>
</evidence>
<dbReference type="InterPro" id="IPR017853">
    <property type="entry name" value="GH"/>
</dbReference>
<feature type="transmembrane region" description="Helical" evidence="1">
    <location>
        <begin position="224"/>
        <end position="249"/>
    </location>
</feature>
<keyword evidence="1" id="KW-0812">Transmembrane</keyword>
<comment type="caution">
    <text evidence="2">The sequence shown here is derived from an EMBL/GenBank/DDBJ whole genome shotgun (WGS) entry which is preliminary data.</text>
</comment>
<dbReference type="Proteomes" id="UP001189429">
    <property type="component" value="Unassembled WGS sequence"/>
</dbReference>
<name>A0ABN9XX21_9DINO</name>
<accession>A0ABN9XX21</accession>
<organism evidence="2 3">
    <name type="scientific">Prorocentrum cordatum</name>
    <dbReference type="NCBI Taxonomy" id="2364126"/>
    <lineage>
        <taxon>Eukaryota</taxon>
        <taxon>Sar</taxon>
        <taxon>Alveolata</taxon>
        <taxon>Dinophyceae</taxon>
        <taxon>Prorocentrales</taxon>
        <taxon>Prorocentraceae</taxon>
        <taxon>Prorocentrum</taxon>
    </lineage>
</organism>
<protein>
    <submittedName>
        <fullName evidence="2">Uncharacterized protein</fullName>
    </submittedName>
</protein>
<dbReference type="Gene3D" id="3.20.20.80">
    <property type="entry name" value="Glycosidases"/>
    <property type="match status" value="1"/>
</dbReference>
<reference evidence="2" key="1">
    <citation type="submission" date="2023-10" db="EMBL/GenBank/DDBJ databases">
        <authorList>
            <person name="Chen Y."/>
            <person name="Shah S."/>
            <person name="Dougan E. K."/>
            <person name="Thang M."/>
            <person name="Chan C."/>
        </authorList>
    </citation>
    <scope>NUCLEOTIDE SEQUENCE [LARGE SCALE GENOMIC DNA]</scope>
</reference>
<proteinExistence type="predicted"/>
<dbReference type="EMBL" id="CAUYUJ010021137">
    <property type="protein sequence ID" value="CAK0902918.1"/>
    <property type="molecule type" value="Genomic_DNA"/>
</dbReference>
<keyword evidence="1" id="KW-1133">Transmembrane helix</keyword>
<dbReference type="SUPFAM" id="SSF51445">
    <property type="entry name" value="(Trans)glycosidases"/>
    <property type="match status" value="1"/>
</dbReference>
<keyword evidence="1" id="KW-0472">Membrane</keyword>
<evidence type="ECO:0000313" key="3">
    <source>
        <dbReference type="Proteomes" id="UP001189429"/>
    </source>
</evidence>
<gene>
    <name evidence="2" type="ORF">PCOR1329_LOCUS79378</name>
</gene>
<evidence type="ECO:0000256" key="1">
    <source>
        <dbReference type="SAM" id="Phobius"/>
    </source>
</evidence>